<gene>
    <name evidence="7" type="ORF">BLL40_11245</name>
</gene>
<evidence type="ECO:0000256" key="2">
    <source>
        <dbReference type="ARBA" id="ARBA00008854"/>
    </source>
</evidence>
<dbReference type="Proteomes" id="UP000186524">
    <property type="component" value="Unassembled WGS sequence"/>
</dbReference>
<protein>
    <recommendedName>
        <fullName evidence="9">LemA family protein</fullName>
    </recommendedName>
</protein>
<evidence type="ECO:0000256" key="3">
    <source>
        <dbReference type="ARBA" id="ARBA00022692"/>
    </source>
</evidence>
<dbReference type="GO" id="GO:0016020">
    <property type="term" value="C:membrane"/>
    <property type="evidence" value="ECO:0007669"/>
    <property type="project" value="UniProtKB-SubCell"/>
</dbReference>
<dbReference type="PANTHER" id="PTHR34478">
    <property type="entry name" value="PROTEIN LEMA"/>
    <property type="match status" value="1"/>
</dbReference>
<dbReference type="Gene3D" id="1.20.1440.20">
    <property type="entry name" value="LemA-like domain"/>
    <property type="match status" value="1"/>
</dbReference>
<dbReference type="InterPro" id="IPR023353">
    <property type="entry name" value="LemA-like_dom_sf"/>
</dbReference>
<evidence type="ECO:0000313" key="8">
    <source>
        <dbReference type="Proteomes" id="UP000186524"/>
    </source>
</evidence>
<dbReference type="EMBL" id="MRWQ01000009">
    <property type="protein sequence ID" value="OKL36178.1"/>
    <property type="molecule type" value="Genomic_DNA"/>
</dbReference>
<organism evidence="7 8">
    <name type="scientific">Domibacillus mangrovi</name>
    <dbReference type="NCBI Taxonomy" id="1714354"/>
    <lineage>
        <taxon>Bacteria</taxon>
        <taxon>Bacillati</taxon>
        <taxon>Bacillota</taxon>
        <taxon>Bacilli</taxon>
        <taxon>Bacillales</taxon>
        <taxon>Bacillaceae</taxon>
        <taxon>Domibacillus</taxon>
    </lineage>
</organism>
<comment type="caution">
    <text evidence="7">The sequence shown here is derived from an EMBL/GenBank/DDBJ whole genome shotgun (WGS) entry which is preliminary data.</text>
</comment>
<dbReference type="Pfam" id="PF04011">
    <property type="entry name" value="LemA"/>
    <property type="match status" value="1"/>
</dbReference>
<keyword evidence="8" id="KW-1185">Reference proteome</keyword>
<evidence type="ECO:0000256" key="6">
    <source>
        <dbReference type="SAM" id="Phobius"/>
    </source>
</evidence>
<keyword evidence="4 6" id="KW-1133">Transmembrane helix</keyword>
<evidence type="ECO:0008006" key="9">
    <source>
        <dbReference type="Google" id="ProtNLM"/>
    </source>
</evidence>
<dbReference type="OrthoDB" id="9804152at2"/>
<dbReference type="STRING" id="1714354.BLL40_11245"/>
<comment type="similarity">
    <text evidence="2">Belongs to the LemA family.</text>
</comment>
<sequence length="180" mass="20948">MENGLWIICAGAGLTLFLFIMTHRRLNGLQKKTDRSFQDVDRFMAARVNVYAKWAETVAAYDLNEQGMLAEIMVIRDRFAMMTVEEKRYVCRQLDTFYDRMTASAARCPRLRTSSMYIQLHACVDEMIEQMPNTCSHYNELARQLNDEISRFPANMTAILFGFEKKELFIRSEKTDISAI</sequence>
<evidence type="ECO:0000256" key="4">
    <source>
        <dbReference type="ARBA" id="ARBA00022989"/>
    </source>
</evidence>
<reference evidence="7 8" key="1">
    <citation type="submission" date="2016-12" db="EMBL/GenBank/DDBJ databases">
        <title>Domibacillus sp. SAOS 44 whole genome sequencing.</title>
        <authorList>
            <person name="Verma A."/>
            <person name="Krishnamurthi S."/>
        </authorList>
    </citation>
    <scope>NUCLEOTIDE SEQUENCE [LARGE SCALE GENOMIC DNA]</scope>
    <source>
        <strain evidence="7 8">SAOS 44</strain>
    </source>
</reference>
<name>A0A1Q5P1W7_9BACI</name>
<comment type="subcellular location">
    <subcellularLocation>
        <location evidence="1">Membrane</location>
        <topology evidence="1">Single-pass membrane protein</topology>
    </subcellularLocation>
</comment>
<evidence type="ECO:0000256" key="1">
    <source>
        <dbReference type="ARBA" id="ARBA00004167"/>
    </source>
</evidence>
<dbReference type="PANTHER" id="PTHR34478:SF1">
    <property type="entry name" value="PROTEIN LEMA"/>
    <property type="match status" value="1"/>
</dbReference>
<dbReference type="AlphaFoldDB" id="A0A1Q5P1W7"/>
<feature type="transmembrane region" description="Helical" evidence="6">
    <location>
        <begin position="5"/>
        <end position="22"/>
    </location>
</feature>
<evidence type="ECO:0000313" key="7">
    <source>
        <dbReference type="EMBL" id="OKL36178.1"/>
    </source>
</evidence>
<proteinExistence type="inferred from homology"/>
<evidence type="ECO:0000256" key="5">
    <source>
        <dbReference type="ARBA" id="ARBA00023136"/>
    </source>
</evidence>
<keyword evidence="3 6" id="KW-0812">Transmembrane</keyword>
<dbReference type="InterPro" id="IPR007156">
    <property type="entry name" value="MamQ_LemA"/>
</dbReference>
<dbReference type="SUPFAM" id="SSF140478">
    <property type="entry name" value="LemA-like"/>
    <property type="match status" value="1"/>
</dbReference>
<keyword evidence="5 6" id="KW-0472">Membrane</keyword>
<dbReference type="RefSeq" id="WP_073712001.1">
    <property type="nucleotide sequence ID" value="NZ_MRWQ01000009.1"/>
</dbReference>
<accession>A0A1Q5P1W7</accession>